<dbReference type="PANTHER" id="PTHR35332:SF2">
    <property type="entry name" value="REGULATION OF ENOLASE PROTEIN 1"/>
    <property type="match status" value="1"/>
</dbReference>
<name>A0A3E2GY62_SCYLI</name>
<dbReference type="Gene3D" id="2.60.120.200">
    <property type="match status" value="1"/>
</dbReference>
<gene>
    <name evidence="1" type="ORF">B7463_g10399</name>
</gene>
<evidence type="ECO:0000313" key="2">
    <source>
        <dbReference type="Proteomes" id="UP000258309"/>
    </source>
</evidence>
<dbReference type="OMA" id="PDIWRTP"/>
<dbReference type="Pfam" id="PF07081">
    <property type="entry name" value="DUF1349"/>
    <property type="match status" value="1"/>
</dbReference>
<organism evidence="1 2">
    <name type="scientific">Scytalidium lignicola</name>
    <name type="common">Hyphomycete</name>
    <dbReference type="NCBI Taxonomy" id="5539"/>
    <lineage>
        <taxon>Eukaryota</taxon>
        <taxon>Fungi</taxon>
        <taxon>Dikarya</taxon>
        <taxon>Ascomycota</taxon>
        <taxon>Pezizomycotina</taxon>
        <taxon>Leotiomycetes</taxon>
        <taxon>Leotiomycetes incertae sedis</taxon>
        <taxon>Scytalidium</taxon>
    </lineage>
</organism>
<sequence length="207" mass="23184">MTSSIPFQTLNLTEAPPSSTTTSFVLSPPVPSDIWRKPPSLDVFDAPIIYKSIPLSKFKRVRVTISAPWKTLYDQGGLVFVLPPSPSSSEKQRRWVKSGVEFVDGKPFVSTVAADRWADWSLVKLGDEQGEVTIEFERREKDDTLWVYVIEGGERAPAREVTWALAEFGGEGEQQECWVGVYAAKPTADQEEQLVVGFKDFEVEVLE</sequence>
<dbReference type="Proteomes" id="UP000258309">
    <property type="component" value="Unassembled WGS sequence"/>
</dbReference>
<evidence type="ECO:0000313" key="1">
    <source>
        <dbReference type="EMBL" id="RFU25932.1"/>
    </source>
</evidence>
<feature type="non-terminal residue" evidence="1">
    <location>
        <position position="1"/>
    </location>
</feature>
<protein>
    <submittedName>
        <fullName evidence="1">Uncharacterized protein</fullName>
    </submittedName>
</protein>
<comment type="caution">
    <text evidence="1">The sequence shown here is derived from an EMBL/GenBank/DDBJ whole genome shotgun (WGS) entry which is preliminary data.</text>
</comment>
<dbReference type="AlphaFoldDB" id="A0A3E2GY62"/>
<proteinExistence type="predicted"/>
<accession>A0A3E2GY62</accession>
<dbReference type="PANTHER" id="PTHR35332">
    <property type="entry name" value="REGULATION OF ENOLASE PROTEIN 1"/>
    <property type="match status" value="1"/>
</dbReference>
<feature type="non-terminal residue" evidence="1">
    <location>
        <position position="207"/>
    </location>
</feature>
<dbReference type="InterPro" id="IPR009784">
    <property type="entry name" value="DUF1349"/>
</dbReference>
<dbReference type="EMBL" id="NCSJ02000295">
    <property type="protein sequence ID" value="RFU25932.1"/>
    <property type="molecule type" value="Genomic_DNA"/>
</dbReference>
<dbReference type="STRING" id="5539.A0A3E2GY62"/>
<keyword evidence="2" id="KW-1185">Reference proteome</keyword>
<reference evidence="1 2" key="1">
    <citation type="submission" date="2018-05" db="EMBL/GenBank/DDBJ databases">
        <title>Draft genome sequence of Scytalidium lignicola DSM 105466, a ubiquitous saprotrophic fungus.</title>
        <authorList>
            <person name="Buettner E."/>
            <person name="Gebauer A.M."/>
            <person name="Hofrichter M."/>
            <person name="Liers C."/>
            <person name="Kellner H."/>
        </authorList>
    </citation>
    <scope>NUCLEOTIDE SEQUENCE [LARGE SCALE GENOMIC DNA]</scope>
    <source>
        <strain evidence="1 2">DSM 105466</strain>
    </source>
</reference>
<dbReference type="OrthoDB" id="42525at2759"/>